<evidence type="ECO:0000256" key="1">
    <source>
        <dbReference type="SAM" id="MobiDB-lite"/>
    </source>
</evidence>
<comment type="caution">
    <text evidence="2">The sequence shown here is derived from an EMBL/GenBank/DDBJ whole genome shotgun (WGS) entry which is preliminary data.</text>
</comment>
<sequence length="66" mass="7107">MGRGTPFYIQVPLAASRGRVSGSLGGRRRKRVHSAAGNWRVRRQGGGPSLTRQPPASPSLSQDRLP</sequence>
<reference evidence="2 3" key="1">
    <citation type="submission" date="2019-05" db="EMBL/GenBank/DDBJ databases">
        <title>Another draft genome of Portunus trituberculatus and its Hox gene families provides insights of decapod evolution.</title>
        <authorList>
            <person name="Jeong J.-H."/>
            <person name="Song I."/>
            <person name="Kim S."/>
            <person name="Choi T."/>
            <person name="Kim D."/>
            <person name="Ryu S."/>
            <person name="Kim W."/>
        </authorList>
    </citation>
    <scope>NUCLEOTIDE SEQUENCE [LARGE SCALE GENOMIC DNA]</scope>
    <source>
        <tissue evidence="2">Muscle</tissue>
    </source>
</reference>
<proteinExistence type="predicted"/>
<feature type="compositionally biased region" description="Polar residues" evidence="1">
    <location>
        <begin position="50"/>
        <end position="66"/>
    </location>
</feature>
<dbReference type="AlphaFoldDB" id="A0A5B7K952"/>
<accession>A0A5B7K952</accession>
<dbReference type="EMBL" id="VSRR010134956">
    <property type="protein sequence ID" value="MPD03164.1"/>
    <property type="molecule type" value="Genomic_DNA"/>
</dbReference>
<feature type="region of interest" description="Disordered" evidence="1">
    <location>
        <begin position="19"/>
        <end position="66"/>
    </location>
</feature>
<evidence type="ECO:0000313" key="3">
    <source>
        <dbReference type="Proteomes" id="UP000324222"/>
    </source>
</evidence>
<keyword evidence="3" id="KW-1185">Reference proteome</keyword>
<gene>
    <name evidence="2" type="ORF">E2C01_098789</name>
</gene>
<dbReference type="Proteomes" id="UP000324222">
    <property type="component" value="Unassembled WGS sequence"/>
</dbReference>
<organism evidence="2 3">
    <name type="scientific">Portunus trituberculatus</name>
    <name type="common">Swimming crab</name>
    <name type="synonym">Neptunus trituberculatus</name>
    <dbReference type="NCBI Taxonomy" id="210409"/>
    <lineage>
        <taxon>Eukaryota</taxon>
        <taxon>Metazoa</taxon>
        <taxon>Ecdysozoa</taxon>
        <taxon>Arthropoda</taxon>
        <taxon>Crustacea</taxon>
        <taxon>Multicrustacea</taxon>
        <taxon>Malacostraca</taxon>
        <taxon>Eumalacostraca</taxon>
        <taxon>Eucarida</taxon>
        <taxon>Decapoda</taxon>
        <taxon>Pleocyemata</taxon>
        <taxon>Brachyura</taxon>
        <taxon>Eubrachyura</taxon>
        <taxon>Portunoidea</taxon>
        <taxon>Portunidae</taxon>
        <taxon>Portuninae</taxon>
        <taxon>Portunus</taxon>
    </lineage>
</organism>
<protein>
    <submittedName>
        <fullName evidence="2">Uncharacterized protein</fullName>
    </submittedName>
</protein>
<name>A0A5B7K952_PORTR</name>
<evidence type="ECO:0000313" key="2">
    <source>
        <dbReference type="EMBL" id="MPD03164.1"/>
    </source>
</evidence>